<evidence type="ECO:0000256" key="1">
    <source>
        <dbReference type="ARBA" id="ARBA00001933"/>
    </source>
</evidence>
<dbReference type="InterPro" id="IPR015424">
    <property type="entry name" value="PyrdxlP-dep_Trfase"/>
</dbReference>
<comment type="cofactor">
    <cofactor evidence="1">
        <name>pyridoxal 5'-phosphate</name>
        <dbReference type="ChEBI" id="CHEBI:597326"/>
    </cofactor>
</comment>
<sequence length="326" mass="37232">MINLNTLQYNKIEKVDISNSYSLGALSQSSDFETLCQTYKKKFGYKKLKTFSFSKEGFLGLLLELSGNICICEGESEALIECANIYEKLGFKIKWLNLNKDGKVNLSNLKDSSIDFLFLSSYVMDTFVKNDIQKIKELTNAKIISNGSAHVDLNSDALYFDNYKLTGFNLSSVLLFNDDMFTLLPIGTIDTIAVKLCKEALDEQRFNHKIKNIFLEKLMEIFEDNIYFFVQPQTTLDYSLHFGLKNIKARELIRTLALNKVFITNGEGCSLGLSKPSRIVQAMGYDEEISRNSIQLSFRDDVTIDKVDYVVNLLHVKYKQLISFNL</sequence>
<protein>
    <submittedName>
        <fullName evidence="3">Cysteine sulfinate desulfinase/cysteine desulfurase and related enzymes-like protein</fullName>
    </submittedName>
</protein>
<proteinExistence type="predicted"/>
<dbReference type="SUPFAM" id="SSF53383">
    <property type="entry name" value="PLP-dependent transferases"/>
    <property type="match status" value="1"/>
</dbReference>
<evidence type="ECO:0000313" key="3">
    <source>
        <dbReference type="EMBL" id="ABB44095.1"/>
    </source>
</evidence>
<dbReference type="InterPro" id="IPR015422">
    <property type="entry name" value="PyrdxlP-dep_Trfase_small"/>
</dbReference>
<dbReference type="KEGG" id="tdn:Suden_0816"/>
<evidence type="ECO:0000313" key="4">
    <source>
        <dbReference type="Proteomes" id="UP000002714"/>
    </source>
</evidence>
<keyword evidence="4" id="KW-1185">Reference proteome</keyword>
<evidence type="ECO:0000256" key="2">
    <source>
        <dbReference type="ARBA" id="ARBA00050776"/>
    </source>
</evidence>
<dbReference type="RefSeq" id="WP_011372448.1">
    <property type="nucleotide sequence ID" value="NC_007575.1"/>
</dbReference>
<accession>Q30SD6</accession>
<dbReference type="STRING" id="326298.Suden_0816"/>
<dbReference type="Gene3D" id="3.90.1150.10">
    <property type="entry name" value="Aspartate Aminotransferase, domain 1"/>
    <property type="match status" value="1"/>
</dbReference>
<dbReference type="EMBL" id="CP000153">
    <property type="protein sequence ID" value="ABB44095.1"/>
    <property type="molecule type" value="Genomic_DNA"/>
</dbReference>
<organism evidence="3 4">
    <name type="scientific">Sulfurimonas denitrificans (strain ATCC 33889 / DSM 1251)</name>
    <name type="common">Thiomicrospira denitrificans (strain ATCC 33889 / DSM 1251)</name>
    <dbReference type="NCBI Taxonomy" id="326298"/>
    <lineage>
        <taxon>Bacteria</taxon>
        <taxon>Pseudomonadati</taxon>
        <taxon>Campylobacterota</taxon>
        <taxon>Epsilonproteobacteria</taxon>
        <taxon>Campylobacterales</taxon>
        <taxon>Sulfurimonadaceae</taxon>
        <taxon>Sulfurimonas</taxon>
    </lineage>
</organism>
<dbReference type="eggNOG" id="COG1104">
    <property type="taxonomic scope" value="Bacteria"/>
</dbReference>
<dbReference type="AlphaFoldDB" id="Q30SD6"/>
<dbReference type="OrthoDB" id="5343166at2"/>
<dbReference type="GO" id="GO:0031071">
    <property type="term" value="F:cysteine desulfurase activity"/>
    <property type="evidence" value="ECO:0007669"/>
    <property type="project" value="UniProtKB-EC"/>
</dbReference>
<reference evidence="3 4" key="1">
    <citation type="journal article" date="2008" name="Appl. Environ. Microbiol.">
        <title>Genome of the epsilonproteobacterial chemolithoautotroph Sulfurimonas denitrificans.</title>
        <authorList>
            <person name="Sievert S.M."/>
            <person name="Scott K.M."/>
            <person name="Klotz M.G."/>
            <person name="Chain P.S.G."/>
            <person name="Hauser L.J."/>
            <person name="Hemp J."/>
            <person name="Huegler M."/>
            <person name="Land M."/>
            <person name="Lapidus A."/>
            <person name="Larimer F.W."/>
            <person name="Lucas S."/>
            <person name="Malfatti S.A."/>
            <person name="Meyer F."/>
            <person name="Paulsen I.T."/>
            <person name="Ren Q."/>
            <person name="Simon J."/>
            <person name="Bailey K."/>
            <person name="Diaz E."/>
            <person name="Fitzpatrick K.A."/>
            <person name="Glover B."/>
            <person name="Gwatney N."/>
            <person name="Korajkic A."/>
            <person name="Long A."/>
            <person name="Mobberley J.M."/>
            <person name="Pantry S.N."/>
            <person name="Pazder G."/>
            <person name="Peterson S."/>
            <person name="Quintanilla J.D."/>
            <person name="Sprinkle R."/>
            <person name="Stephens J."/>
            <person name="Thomas P."/>
            <person name="Vaughn R."/>
            <person name="Weber M.J."/>
            <person name="Wooten L.L."/>
        </authorList>
    </citation>
    <scope>NUCLEOTIDE SEQUENCE [LARGE SCALE GENOMIC DNA]</scope>
    <source>
        <strain evidence="4">ATCC 33889 / DSM 1251</strain>
    </source>
</reference>
<dbReference type="PANTHER" id="PTHR11601">
    <property type="entry name" value="CYSTEINE DESULFURYLASE FAMILY MEMBER"/>
    <property type="match status" value="1"/>
</dbReference>
<dbReference type="Proteomes" id="UP000002714">
    <property type="component" value="Chromosome"/>
</dbReference>
<dbReference type="PANTHER" id="PTHR11601:SF34">
    <property type="entry name" value="CYSTEINE DESULFURASE"/>
    <property type="match status" value="1"/>
</dbReference>
<comment type="catalytic activity">
    <reaction evidence="2">
        <text>(sulfur carrier)-H + L-cysteine = (sulfur carrier)-SH + L-alanine</text>
        <dbReference type="Rhea" id="RHEA:43892"/>
        <dbReference type="Rhea" id="RHEA-COMP:14737"/>
        <dbReference type="Rhea" id="RHEA-COMP:14739"/>
        <dbReference type="ChEBI" id="CHEBI:29917"/>
        <dbReference type="ChEBI" id="CHEBI:35235"/>
        <dbReference type="ChEBI" id="CHEBI:57972"/>
        <dbReference type="ChEBI" id="CHEBI:64428"/>
        <dbReference type="EC" id="2.8.1.7"/>
    </reaction>
</comment>
<name>Q30SD6_SULDN</name>
<gene>
    <name evidence="3" type="ordered locus">Suden_0816</name>
</gene>
<dbReference type="HOGENOM" id="CLU_852399_0_0_7"/>